<evidence type="ECO:0000256" key="1">
    <source>
        <dbReference type="SAM" id="MobiDB-lite"/>
    </source>
</evidence>
<reference evidence="3 4" key="1">
    <citation type="submission" date="2021-01" db="EMBL/GenBank/DDBJ databases">
        <title>WGS of actinomycetes isolated from Thailand.</title>
        <authorList>
            <person name="Thawai C."/>
        </authorList>
    </citation>
    <scope>NUCLEOTIDE SEQUENCE [LARGE SCALE GENOMIC DNA]</scope>
    <source>
        <strain evidence="3 4">CA1R205</strain>
    </source>
</reference>
<feature type="compositionally biased region" description="Low complexity" evidence="1">
    <location>
        <begin position="43"/>
        <end position="52"/>
    </location>
</feature>
<dbReference type="Proteomes" id="UP000634229">
    <property type="component" value="Unassembled WGS sequence"/>
</dbReference>
<evidence type="ECO:0008006" key="5">
    <source>
        <dbReference type="Google" id="ProtNLM"/>
    </source>
</evidence>
<accession>A0ABS1N644</accession>
<evidence type="ECO:0000313" key="3">
    <source>
        <dbReference type="EMBL" id="MBL1095394.1"/>
    </source>
</evidence>
<gene>
    <name evidence="3" type="ORF">JK363_01630</name>
</gene>
<feature type="compositionally biased region" description="Basic residues" evidence="1">
    <location>
        <begin position="28"/>
        <end position="42"/>
    </location>
</feature>
<evidence type="ECO:0000256" key="2">
    <source>
        <dbReference type="SAM" id="SignalP"/>
    </source>
</evidence>
<keyword evidence="4" id="KW-1185">Reference proteome</keyword>
<feature type="signal peptide" evidence="2">
    <location>
        <begin position="1"/>
        <end position="19"/>
    </location>
</feature>
<comment type="caution">
    <text evidence="3">The sequence shown here is derived from an EMBL/GenBank/DDBJ whole genome shotgun (WGS) entry which is preliminary data.</text>
</comment>
<name>A0ABS1N644_9ACTN</name>
<dbReference type="EMBL" id="JAERRF010000001">
    <property type="protein sequence ID" value="MBL1095394.1"/>
    <property type="molecule type" value="Genomic_DNA"/>
</dbReference>
<proteinExistence type="predicted"/>
<keyword evidence="2" id="KW-0732">Signal</keyword>
<dbReference type="PROSITE" id="PS51257">
    <property type="entry name" value="PROKAR_LIPOPROTEIN"/>
    <property type="match status" value="1"/>
</dbReference>
<feature type="chain" id="PRO_5045283582" description="Lipoprotein" evidence="2">
    <location>
        <begin position="20"/>
        <end position="210"/>
    </location>
</feature>
<feature type="region of interest" description="Disordered" evidence="1">
    <location>
        <begin position="28"/>
        <end position="75"/>
    </location>
</feature>
<evidence type="ECO:0000313" key="4">
    <source>
        <dbReference type="Proteomes" id="UP000634229"/>
    </source>
</evidence>
<sequence>MPFNKVTLLRIGAPVAVLALALTGCGSHGKKGSSSKSKKHKSSSSNFSSGHKSGAKKSRSAASKLLKPGQSASRAFREDTGVKPFYRIAAQKVDIGTNADAKALVSDPADAKGKVPAVVYVTYTHVTGDVVPEFPRVGDYADVLANGQRGTKVIGNVKEPKGCADSDDVKNWKDDQSYTFCNTFLVPEHPKSIRVTWTEIGGDPFTWKFS</sequence>
<organism evidence="3 4">
    <name type="scientific">Streptomyces coffeae</name>
    <dbReference type="NCBI Taxonomy" id="621382"/>
    <lineage>
        <taxon>Bacteria</taxon>
        <taxon>Bacillati</taxon>
        <taxon>Actinomycetota</taxon>
        <taxon>Actinomycetes</taxon>
        <taxon>Kitasatosporales</taxon>
        <taxon>Streptomycetaceae</taxon>
        <taxon>Streptomyces</taxon>
    </lineage>
</organism>
<protein>
    <recommendedName>
        <fullName evidence="5">Lipoprotein</fullName>
    </recommendedName>
</protein>
<dbReference type="RefSeq" id="WP_201870670.1">
    <property type="nucleotide sequence ID" value="NZ_JAERRF010000001.1"/>
</dbReference>